<keyword evidence="4" id="KW-0862">Zinc</keyword>
<evidence type="ECO:0000256" key="4">
    <source>
        <dbReference type="ARBA" id="ARBA00022833"/>
    </source>
</evidence>
<evidence type="ECO:0000259" key="5">
    <source>
        <dbReference type="SMART" id="SM00849"/>
    </source>
</evidence>
<dbReference type="PANTHER" id="PTHR46233">
    <property type="entry name" value="HYDROXYACYLGLUTATHIONE HYDROLASE GLOC"/>
    <property type="match status" value="1"/>
</dbReference>
<keyword evidence="3" id="KW-0378">Hydrolase</keyword>
<evidence type="ECO:0000256" key="3">
    <source>
        <dbReference type="ARBA" id="ARBA00022801"/>
    </source>
</evidence>
<dbReference type="RefSeq" id="WP_263412644.1">
    <property type="nucleotide sequence ID" value="NZ_BAABBH010000001.1"/>
</dbReference>
<dbReference type="EMBL" id="JBJYXY010000001">
    <property type="protein sequence ID" value="MFN2975846.1"/>
    <property type="molecule type" value="Genomic_DNA"/>
</dbReference>
<organism evidence="6 7">
    <name type="scientific">Terriglobus aquaticus</name>
    <dbReference type="NCBI Taxonomy" id="940139"/>
    <lineage>
        <taxon>Bacteria</taxon>
        <taxon>Pseudomonadati</taxon>
        <taxon>Acidobacteriota</taxon>
        <taxon>Terriglobia</taxon>
        <taxon>Terriglobales</taxon>
        <taxon>Acidobacteriaceae</taxon>
        <taxon>Terriglobus</taxon>
    </lineage>
</organism>
<accession>A0ABW9KJ71</accession>
<comment type="cofactor">
    <cofactor evidence="1">
        <name>Zn(2+)</name>
        <dbReference type="ChEBI" id="CHEBI:29105"/>
    </cofactor>
</comment>
<evidence type="ECO:0000313" key="6">
    <source>
        <dbReference type="EMBL" id="MFN2975846.1"/>
    </source>
</evidence>
<dbReference type="SMART" id="SM00849">
    <property type="entry name" value="Lactamase_B"/>
    <property type="match status" value="1"/>
</dbReference>
<dbReference type="InterPro" id="IPR036866">
    <property type="entry name" value="RibonucZ/Hydroxyglut_hydro"/>
</dbReference>
<sequence>MAVDTPEVAESQPPRLIRETFPVGPLRCNCSVLGDPDTLEAIVIDPGGDVQRILAVLAKHNLRLTGIVVTHAHLDHISGAASLRALTGAPVLYHQADLELVALMDQQAAWMGVPTPEVKAPDESIGTATELRVGRSTLRVLHTPGHTPGSICLYAPDHDLLLAGDTLFQGSVGRTDLWGGDTSTLLRSIQSELLHLPEGTLVIPGHGNTTSIGLEREHNIYLRNL</sequence>
<gene>
    <name evidence="6" type="ORF">ACK2TP_08735</name>
</gene>
<evidence type="ECO:0000313" key="7">
    <source>
        <dbReference type="Proteomes" id="UP001634747"/>
    </source>
</evidence>
<dbReference type="SUPFAM" id="SSF56281">
    <property type="entry name" value="Metallo-hydrolase/oxidoreductase"/>
    <property type="match status" value="1"/>
</dbReference>
<dbReference type="CDD" id="cd06262">
    <property type="entry name" value="metallo-hydrolase-like_MBL-fold"/>
    <property type="match status" value="1"/>
</dbReference>
<reference evidence="6 7" key="1">
    <citation type="submission" date="2024-12" db="EMBL/GenBank/DDBJ databases">
        <authorList>
            <person name="Lee Y."/>
        </authorList>
    </citation>
    <scope>NUCLEOTIDE SEQUENCE [LARGE SCALE GENOMIC DNA]</scope>
    <source>
        <strain evidence="6 7">03SUJ4</strain>
    </source>
</reference>
<dbReference type="PANTHER" id="PTHR46233:SF3">
    <property type="entry name" value="HYDROXYACYLGLUTATHIONE HYDROLASE GLOC"/>
    <property type="match status" value="1"/>
</dbReference>
<dbReference type="InterPro" id="IPR051453">
    <property type="entry name" value="MBL_Glyoxalase_II"/>
</dbReference>
<keyword evidence="7" id="KW-1185">Reference proteome</keyword>
<dbReference type="Pfam" id="PF00753">
    <property type="entry name" value="Lactamase_B"/>
    <property type="match status" value="1"/>
</dbReference>
<dbReference type="Proteomes" id="UP001634747">
    <property type="component" value="Unassembled WGS sequence"/>
</dbReference>
<keyword evidence="2" id="KW-0479">Metal-binding</keyword>
<evidence type="ECO:0000256" key="1">
    <source>
        <dbReference type="ARBA" id="ARBA00001947"/>
    </source>
</evidence>
<dbReference type="Gene3D" id="3.60.15.10">
    <property type="entry name" value="Ribonuclease Z/Hydroxyacylglutathione hydrolase-like"/>
    <property type="match status" value="1"/>
</dbReference>
<comment type="caution">
    <text evidence="6">The sequence shown here is derived from an EMBL/GenBank/DDBJ whole genome shotgun (WGS) entry which is preliminary data.</text>
</comment>
<feature type="domain" description="Metallo-beta-lactamase" evidence="5">
    <location>
        <begin position="27"/>
        <end position="206"/>
    </location>
</feature>
<dbReference type="InterPro" id="IPR001279">
    <property type="entry name" value="Metallo-B-lactamas"/>
</dbReference>
<name>A0ABW9KJ71_9BACT</name>
<proteinExistence type="predicted"/>
<protein>
    <submittedName>
        <fullName evidence="6">MBL fold metallo-hydrolase</fullName>
    </submittedName>
</protein>
<evidence type="ECO:0000256" key="2">
    <source>
        <dbReference type="ARBA" id="ARBA00022723"/>
    </source>
</evidence>